<reference evidence="1 2" key="1">
    <citation type="submission" date="2014-01" db="EMBL/GenBank/DDBJ databases">
        <title>Plasmidome dynamics in the species complex Clostridium novyi sensu lato converts strains of independent lineages into distinctly different pathogens.</title>
        <authorList>
            <person name="Skarin H."/>
            <person name="Segerman B."/>
        </authorList>
    </citation>
    <scope>NUCLEOTIDE SEQUENCE [LARGE SCALE GENOMIC DNA]</scope>
    <source>
        <strain evidence="1 2">DC5</strain>
    </source>
</reference>
<evidence type="ECO:0000313" key="2">
    <source>
        <dbReference type="Proteomes" id="UP000030014"/>
    </source>
</evidence>
<dbReference type="RefSeq" id="WP_039257462.1">
    <property type="nucleotide sequence ID" value="NZ_JDRY01000023.1"/>
</dbReference>
<sequence>MNISDSVDKRILHVCNCEYDYFLRKPYVVGVGLGYKIARGINTLQKCIKVFVEKKVTIDELNEGQLIPLIYKGLLTDVVETGCITSSSLTQRIRPVLCGYNISPVSKEFGGTMGCVVTDGKFYYILTNNHVIALNGKYPIETPIIQPSGKFHGKAPEDTIAELSKYIPMKPSKRSEIFENFVDCAIGKVTRRSQISTKLAFLGRIKGVVFPKIGQKVQIVGAFSERRYGQINALGVSTNIQFDGKKYLFKNQISTTKMAQPGDSGSILLDDNINAVGMLMSGSKSLDIFNSITTVLSSLNVRIVTG</sequence>
<gene>
    <name evidence="1" type="ORF">Z955_04205</name>
</gene>
<dbReference type="Proteomes" id="UP000030014">
    <property type="component" value="Unassembled WGS sequence"/>
</dbReference>
<name>A0A0A0IFG7_CLOBO</name>
<dbReference type="AlphaFoldDB" id="A0A0A0IFG7"/>
<comment type="caution">
    <text evidence="1">The sequence shown here is derived from an EMBL/GenBank/DDBJ whole genome shotgun (WGS) entry which is preliminary data.</text>
</comment>
<dbReference type="SUPFAM" id="SSF50494">
    <property type="entry name" value="Trypsin-like serine proteases"/>
    <property type="match status" value="1"/>
</dbReference>
<proteinExistence type="predicted"/>
<dbReference type="Gene3D" id="2.40.10.10">
    <property type="entry name" value="Trypsin-like serine proteases"/>
    <property type="match status" value="1"/>
</dbReference>
<evidence type="ECO:0008006" key="3">
    <source>
        <dbReference type="Google" id="ProtNLM"/>
    </source>
</evidence>
<dbReference type="EMBL" id="JDRY01000023">
    <property type="protein sequence ID" value="KGN00205.1"/>
    <property type="molecule type" value="Genomic_DNA"/>
</dbReference>
<evidence type="ECO:0000313" key="1">
    <source>
        <dbReference type="EMBL" id="KGN00205.1"/>
    </source>
</evidence>
<protein>
    <recommendedName>
        <fullName evidence="3">Peptidase S1 domain-containing protein</fullName>
    </recommendedName>
</protein>
<dbReference type="InterPro" id="IPR009003">
    <property type="entry name" value="Peptidase_S1_PA"/>
</dbReference>
<accession>A0A0A0IFG7</accession>
<organism evidence="1 2">
    <name type="scientific">Clostridium botulinum C/D str. DC5</name>
    <dbReference type="NCBI Taxonomy" id="1443128"/>
    <lineage>
        <taxon>Bacteria</taxon>
        <taxon>Bacillati</taxon>
        <taxon>Bacillota</taxon>
        <taxon>Clostridia</taxon>
        <taxon>Eubacteriales</taxon>
        <taxon>Clostridiaceae</taxon>
        <taxon>Clostridium</taxon>
    </lineage>
</organism>
<dbReference type="InterPro" id="IPR043504">
    <property type="entry name" value="Peptidase_S1_PA_chymotrypsin"/>
</dbReference>